<feature type="transmembrane region" description="Helical" evidence="21">
    <location>
        <begin position="787"/>
        <end position="805"/>
    </location>
</feature>
<evidence type="ECO:0000259" key="22">
    <source>
        <dbReference type="PROSITE" id="PS50125"/>
    </source>
</evidence>
<keyword evidence="10 16" id="KW-0460">Magnesium</keyword>
<keyword evidence="18" id="KW-0464">Manganese</keyword>
<evidence type="ECO:0000256" key="15">
    <source>
        <dbReference type="ARBA" id="ARBA00023239"/>
    </source>
</evidence>
<keyword evidence="11 21" id="KW-1133">Transmembrane helix</keyword>
<evidence type="ECO:0000256" key="4">
    <source>
        <dbReference type="ARBA" id="ARBA00012201"/>
    </source>
</evidence>
<comment type="subcellular location">
    <subcellularLocation>
        <location evidence="3">Membrane</location>
        <topology evidence="3">Multi-pass membrane protein</topology>
    </subcellularLocation>
</comment>
<dbReference type="FunFam" id="3.30.70.1230:FF:000029">
    <property type="entry name" value="Adenylate cyclase type 2"/>
    <property type="match status" value="1"/>
</dbReference>
<protein>
    <recommendedName>
        <fullName evidence="4 16">adenylate cyclase</fullName>
        <ecNumber evidence="4 16">4.6.1.1</ecNumber>
    </recommendedName>
</protein>
<evidence type="ECO:0000256" key="21">
    <source>
        <dbReference type="SAM" id="Phobius"/>
    </source>
</evidence>
<dbReference type="Pfam" id="PF00211">
    <property type="entry name" value="Guanylate_cyc"/>
    <property type="match status" value="2"/>
</dbReference>
<dbReference type="STRING" id="34691.A0A182WR88"/>
<feature type="binding site" evidence="17">
    <location>
        <begin position="289"/>
        <end position="294"/>
    </location>
    <ligand>
        <name>ATP</name>
        <dbReference type="ChEBI" id="CHEBI:30616"/>
    </ligand>
</feature>
<dbReference type="FunFam" id="3.30.70.1230:FF:000003">
    <property type="entry name" value="Adenylate cyclase"/>
    <property type="match status" value="1"/>
</dbReference>
<feature type="binding site" evidence="17">
    <location>
        <begin position="331"/>
        <end position="333"/>
    </location>
    <ligand>
        <name>ATP</name>
        <dbReference type="ChEBI" id="CHEBI:30616"/>
    </ligand>
</feature>
<feature type="domain" description="Guanylate cyclase" evidence="22">
    <location>
        <begin position="1025"/>
        <end position="1175"/>
    </location>
</feature>
<feature type="binding site" evidence="18">
    <location>
        <position position="289"/>
    </location>
    <ligand>
        <name>Mg(2+)</name>
        <dbReference type="ChEBI" id="CHEBI:18420"/>
        <label>2</label>
        <note>catalytic</note>
    </ligand>
</feature>
<keyword evidence="14" id="KW-0325">Glycoprotein</keyword>
<dbReference type="EnsemblMetazoa" id="AQUA000040-RA">
    <property type="protein sequence ID" value="AQUA000040-PA"/>
    <property type="gene ID" value="AQUA000040"/>
</dbReference>
<feature type="compositionally biased region" description="Polar residues" evidence="20">
    <location>
        <begin position="564"/>
        <end position="578"/>
    </location>
</feature>
<feature type="binding site" evidence="17">
    <location>
        <begin position="1169"/>
        <end position="1173"/>
    </location>
    <ligand>
        <name>ATP</name>
        <dbReference type="ChEBI" id="CHEBI:30616"/>
    </ligand>
</feature>
<dbReference type="CDD" id="cd07302">
    <property type="entry name" value="CHD"/>
    <property type="match status" value="2"/>
</dbReference>
<evidence type="ECO:0000313" key="24">
    <source>
        <dbReference type="Proteomes" id="UP000076407"/>
    </source>
</evidence>
<keyword evidence="5 21" id="KW-0812">Transmembrane</keyword>
<feature type="compositionally biased region" description="Acidic residues" evidence="20">
    <location>
        <begin position="579"/>
        <end position="595"/>
    </location>
</feature>
<feature type="transmembrane region" description="Helical" evidence="21">
    <location>
        <begin position="884"/>
        <end position="902"/>
    </location>
</feature>
<dbReference type="GO" id="GO:0005524">
    <property type="term" value="F:ATP binding"/>
    <property type="evidence" value="ECO:0007669"/>
    <property type="project" value="UniProtKB-UniRule"/>
</dbReference>
<evidence type="ECO:0000256" key="20">
    <source>
        <dbReference type="SAM" id="MobiDB-lite"/>
    </source>
</evidence>
<dbReference type="PANTHER" id="PTHR45627:SF12">
    <property type="entry name" value="ADENYLATE CYCLASE TYPE 2"/>
    <property type="match status" value="1"/>
</dbReference>
<feature type="transmembrane region" description="Helical" evidence="21">
    <location>
        <begin position="909"/>
        <end position="928"/>
    </location>
</feature>
<proteinExistence type="inferred from homology"/>
<evidence type="ECO:0000256" key="18">
    <source>
        <dbReference type="PIRSR" id="PIRSR039050-51"/>
    </source>
</evidence>
<feature type="transmembrane region" description="Helical" evidence="21">
    <location>
        <begin position="74"/>
        <end position="96"/>
    </location>
</feature>
<dbReference type="GO" id="GO:0046872">
    <property type="term" value="F:metal ion binding"/>
    <property type="evidence" value="ECO:0007669"/>
    <property type="project" value="UniProtKB-KW"/>
</dbReference>
<dbReference type="GO" id="GO:0007189">
    <property type="term" value="P:adenylate cyclase-activating G protein-coupled receptor signaling pathway"/>
    <property type="evidence" value="ECO:0007669"/>
    <property type="project" value="TreeGrafter"/>
</dbReference>
<keyword evidence="12 16" id="KW-0115">cAMP biosynthesis</keyword>
<keyword evidence="8 16" id="KW-0547">Nucleotide-binding</keyword>
<feature type="binding site" evidence="18">
    <location>
        <position position="333"/>
    </location>
    <ligand>
        <name>Mg(2+)</name>
        <dbReference type="ChEBI" id="CHEBI:18420"/>
        <label>2</label>
        <note>catalytic</note>
    </ligand>
</feature>
<dbReference type="Pfam" id="PF16214">
    <property type="entry name" value="AC_N"/>
    <property type="match status" value="1"/>
</dbReference>
<dbReference type="GO" id="GO:0005886">
    <property type="term" value="C:plasma membrane"/>
    <property type="evidence" value="ECO:0007669"/>
    <property type="project" value="InterPro"/>
</dbReference>
<name>A0A182WR88_ANOQN</name>
<evidence type="ECO:0000256" key="11">
    <source>
        <dbReference type="ARBA" id="ARBA00022989"/>
    </source>
</evidence>
<dbReference type="InterPro" id="IPR030672">
    <property type="entry name" value="Adcy"/>
</dbReference>
<comment type="function">
    <text evidence="16">Catalyzes the formation of the signaling molecule cAMP in response to G-protein signaling.</text>
</comment>
<dbReference type="InterPro" id="IPR018297">
    <property type="entry name" value="A/G_cyclase_CS"/>
</dbReference>
<feature type="binding site" evidence="17">
    <location>
        <position position="1077"/>
    </location>
    <ligand>
        <name>ATP</name>
        <dbReference type="ChEBI" id="CHEBI:30616"/>
    </ligand>
</feature>
<evidence type="ECO:0000256" key="5">
    <source>
        <dbReference type="ARBA" id="ARBA00022692"/>
    </source>
</evidence>
<feature type="compositionally biased region" description="Polar residues" evidence="20">
    <location>
        <begin position="474"/>
        <end position="492"/>
    </location>
</feature>
<dbReference type="GO" id="GO:0004016">
    <property type="term" value="F:adenylate cyclase activity"/>
    <property type="evidence" value="ECO:0007669"/>
    <property type="project" value="UniProtKB-EC"/>
</dbReference>
<evidence type="ECO:0000256" key="16">
    <source>
        <dbReference type="PIRNR" id="PIRNR039050"/>
    </source>
</evidence>
<comment type="catalytic activity">
    <reaction evidence="1 16">
        <text>ATP = 3',5'-cyclic AMP + diphosphate</text>
        <dbReference type="Rhea" id="RHEA:15389"/>
        <dbReference type="ChEBI" id="CHEBI:30616"/>
        <dbReference type="ChEBI" id="CHEBI:33019"/>
        <dbReference type="ChEBI" id="CHEBI:58165"/>
        <dbReference type="EC" id="4.6.1.1"/>
    </reaction>
</comment>
<comment type="cofactor">
    <cofactor evidence="2">
        <name>Mn(2+)</name>
        <dbReference type="ChEBI" id="CHEBI:29035"/>
    </cofactor>
</comment>
<evidence type="ECO:0000256" key="17">
    <source>
        <dbReference type="PIRSR" id="PIRSR039050-50"/>
    </source>
</evidence>
<feature type="binding site" evidence="17">
    <location>
        <position position="377"/>
    </location>
    <ligand>
        <name>ATP</name>
        <dbReference type="ChEBI" id="CHEBI:30616"/>
    </ligand>
</feature>
<sequence>MIYELNMPTAMTFERYSRTMQERIEDDILSENSHLDDLYTRYRQRLRRSLFITGLGISILSCITSIVLCALHDAILADVALLAGASTVLCGILVALQFPAVMNSPLAALSFAILTTGTIGAISTFVGTQLAPLPLFALILGVHTMLPISWPVSVVLAVLLCIVHIGYRILSQVHDFPPTFFPQLLAETVFLASASVSSLYYRIMSDAAHIDAVDGTRTGIEQRVKLECEREQQEQLLLSVIPAYIAAEVKRSIMLKMADACQRAGGQTQTRFHEMHVQRHNNVSILYADIVNFTPLSEQLTASDLVKTLNELFGRFDQIAQENQCLRIKILGDCYYCVSGLPVSRPHHAANCVNMGLQMIDAIRFVREATGFNVDMRIGIHTGNVLCGVLGLRKWQFDVWSDDVTLANHMESGGVAGRVHITKATLDYLGDMFEVEPGGGASRESYLADHKIETYLIVPPKKPPTDLGKPATADSHTPTSNIGTPSPTTMVQITEPDQEHLLPALEPPKTPKTPRTPKTPDDVRRSHASISPITIPEEQEQLLPPSPANIASGGHGLLPPPSPNSKQTVQINPPTINEETVDNDGTADETGEADEGESRKKSCLTLPVEPITTNGHLPERVGSRKLSVQGLIAFAERRKSSSSIFGDMRKMSISNIDCLRSPMVATPGGPLLRTRPSSKMTKYVECWGADKPFANITDSKMAKNIGLASIAMIESNLLPEDGYCGECKCWGPPKELQPVTMWYRNTARETLFRAQPEPTFRFDLICSFILFLTIGLIQIIVFKSNVVVIGSLSATAVALGLFLYLSNYQMSNLSPPGNNGPGQVIAASRGLRLAIFLITTALIASCAIFSVINFDDLVIADIHFVNNTTEDIMYDDEFAPVAPVYLYMCAISLAAVSAFLKAGFLVKGMLMAIFVAIQSSVLWTSSLFEAYGTLGNSWPLGFQGLLFLLLISAVLHTLDRQGEYAARTDFLWKAKLKVEQEEVETMRGINKILLENILPAHVAQHFLKKERAVQELYHESYSSVAVMFASIPNYKEFYDETDVNKQGLECLRLLNEIICDFDKLLLKPKFSGIEKIKTIGSTYMIASGLRPGKEEGATKNNELDEKRTEEHNVVVLVEFAIALMTALDQINRESFQRFRLRIGLNHGPVIAGVIGAQKPQYDIWSNTVNVASRMDSCGVMGRVQVTENTAKVLMAAGYSCDCRGPIHVKGKGILTTYFVKTPFDERI</sequence>
<evidence type="ECO:0000256" key="13">
    <source>
        <dbReference type="ARBA" id="ARBA00023136"/>
    </source>
</evidence>
<feature type="transmembrane region" description="Helical" evidence="21">
    <location>
        <begin position="148"/>
        <end position="167"/>
    </location>
</feature>
<feature type="binding site" evidence="17">
    <location>
        <position position="1209"/>
    </location>
    <ligand>
        <name>ATP</name>
        <dbReference type="ChEBI" id="CHEBI:30616"/>
    </ligand>
</feature>
<keyword evidence="24" id="KW-1185">Reference proteome</keyword>
<feature type="transmembrane region" description="Helical" evidence="21">
    <location>
        <begin position="50"/>
        <end position="68"/>
    </location>
</feature>
<dbReference type="InterPro" id="IPR001054">
    <property type="entry name" value="A/G_cyclase"/>
</dbReference>
<dbReference type="PROSITE" id="PS00452">
    <property type="entry name" value="GUANYLATE_CYCLASE_1"/>
    <property type="match status" value="2"/>
</dbReference>
<reference evidence="23" key="1">
    <citation type="submission" date="2020-05" db="UniProtKB">
        <authorList>
            <consortium name="EnsemblMetazoa"/>
        </authorList>
    </citation>
    <scope>IDENTIFICATION</scope>
    <source>
        <strain evidence="23">SANGQUA</strain>
    </source>
</reference>
<evidence type="ECO:0000256" key="8">
    <source>
        <dbReference type="ARBA" id="ARBA00022741"/>
    </source>
</evidence>
<evidence type="ECO:0000256" key="3">
    <source>
        <dbReference type="ARBA" id="ARBA00004141"/>
    </source>
</evidence>
<feature type="binding site" evidence="18">
    <location>
        <position position="289"/>
    </location>
    <ligand>
        <name>Mg(2+)</name>
        <dbReference type="ChEBI" id="CHEBI:18420"/>
        <label>1</label>
        <note>catalytic</note>
    </ligand>
</feature>
<evidence type="ECO:0000256" key="7">
    <source>
        <dbReference type="ARBA" id="ARBA00022737"/>
    </source>
</evidence>
<dbReference type="Proteomes" id="UP000076407">
    <property type="component" value="Unassembled WGS sequence"/>
</dbReference>
<feature type="binding site" evidence="18">
    <location>
        <position position="290"/>
    </location>
    <ligand>
        <name>Mg(2+)</name>
        <dbReference type="ChEBI" id="CHEBI:18420"/>
        <label>2</label>
        <note>catalytic</note>
    </ligand>
</feature>
<evidence type="ECO:0000313" key="23">
    <source>
        <dbReference type="EnsemblMetazoa" id="AQUA000040-PA"/>
    </source>
</evidence>
<evidence type="ECO:0000256" key="10">
    <source>
        <dbReference type="ARBA" id="ARBA00022842"/>
    </source>
</evidence>
<feature type="domain" description="Guanylate cyclase" evidence="22">
    <location>
        <begin position="284"/>
        <end position="411"/>
    </location>
</feature>
<organism evidence="23 24">
    <name type="scientific">Anopheles quadriannulatus</name>
    <name type="common">Mosquito</name>
    <dbReference type="NCBI Taxonomy" id="34691"/>
    <lineage>
        <taxon>Eukaryota</taxon>
        <taxon>Metazoa</taxon>
        <taxon>Ecdysozoa</taxon>
        <taxon>Arthropoda</taxon>
        <taxon>Hexapoda</taxon>
        <taxon>Insecta</taxon>
        <taxon>Pterygota</taxon>
        <taxon>Neoptera</taxon>
        <taxon>Endopterygota</taxon>
        <taxon>Diptera</taxon>
        <taxon>Nematocera</taxon>
        <taxon>Culicoidea</taxon>
        <taxon>Culicidae</taxon>
        <taxon>Anophelinae</taxon>
        <taxon>Anopheles</taxon>
    </lineage>
</organism>
<dbReference type="PROSITE" id="PS50125">
    <property type="entry name" value="GUANYLATE_CYCLASE_2"/>
    <property type="match status" value="2"/>
</dbReference>
<comment type="cofactor">
    <cofactor evidence="18">
        <name>Mg(2+)</name>
        <dbReference type="ChEBI" id="CHEBI:18420"/>
    </cofactor>
    <cofactor evidence="18">
        <name>Mn(2+)</name>
        <dbReference type="ChEBI" id="CHEBI:29035"/>
    </cofactor>
    <text evidence="18">Binds 2 magnesium ions per subunit. Is also active with manganese (in vitro).</text>
</comment>
<dbReference type="VEuPathDB" id="VectorBase:AQUA000040"/>
<evidence type="ECO:0000256" key="19">
    <source>
        <dbReference type="RuleBase" id="RU000405"/>
    </source>
</evidence>
<evidence type="ECO:0000256" key="2">
    <source>
        <dbReference type="ARBA" id="ARBA00001936"/>
    </source>
</evidence>
<feature type="binding site" evidence="17">
    <location>
        <begin position="1162"/>
        <end position="1164"/>
    </location>
    <ligand>
        <name>ATP</name>
        <dbReference type="ChEBI" id="CHEBI:30616"/>
    </ligand>
</feature>
<evidence type="ECO:0000256" key="6">
    <source>
        <dbReference type="ARBA" id="ARBA00022723"/>
    </source>
</evidence>
<dbReference type="GO" id="GO:0006171">
    <property type="term" value="P:cAMP biosynthetic process"/>
    <property type="evidence" value="ECO:0007669"/>
    <property type="project" value="UniProtKB-KW"/>
</dbReference>
<feature type="region of interest" description="Disordered" evidence="20">
    <location>
        <begin position="458"/>
        <end position="605"/>
    </location>
</feature>
<dbReference type="SUPFAM" id="SSF55073">
    <property type="entry name" value="Nucleotide cyclase"/>
    <property type="match status" value="2"/>
</dbReference>
<accession>A0A182WR88</accession>
<keyword evidence="7" id="KW-0677">Repeat</keyword>
<keyword evidence="6 16" id="KW-0479">Metal-binding</keyword>
<keyword evidence="13 16" id="KW-0472">Membrane</keyword>
<dbReference type="EC" id="4.6.1.1" evidence="4 16"/>
<dbReference type="AlphaFoldDB" id="A0A182WR88"/>
<feature type="binding site" evidence="18">
    <location>
        <position position="333"/>
    </location>
    <ligand>
        <name>Mg(2+)</name>
        <dbReference type="ChEBI" id="CHEBI:18420"/>
        <label>1</label>
        <note>catalytic</note>
    </ligand>
</feature>
<evidence type="ECO:0000256" key="9">
    <source>
        <dbReference type="ARBA" id="ARBA00022840"/>
    </source>
</evidence>
<feature type="transmembrane region" description="Helical" evidence="21">
    <location>
        <begin position="108"/>
        <end position="128"/>
    </location>
</feature>
<dbReference type="Gene3D" id="3.30.70.1230">
    <property type="entry name" value="Nucleotide cyclase"/>
    <property type="match status" value="2"/>
</dbReference>
<keyword evidence="9 16" id="KW-0067">ATP-binding</keyword>
<evidence type="ECO:0000256" key="12">
    <source>
        <dbReference type="ARBA" id="ARBA00022998"/>
    </source>
</evidence>
<feature type="transmembrane region" description="Helical" evidence="21">
    <location>
        <begin position="940"/>
        <end position="958"/>
    </location>
</feature>
<dbReference type="InterPro" id="IPR032628">
    <property type="entry name" value="AC_N"/>
</dbReference>
<comment type="similarity">
    <text evidence="16 19">Belongs to the adenylyl cyclase class-4/guanylyl cyclase family.</text>
</comment>
<dbReference type="GO" id="GO:0007193">
    <property type="term" value="P:adenylate cyclase-inhibiting G protein-coupled receptor signaling pathway"/>
    <property type="evidence" value="ECO:0007669"/>
    <property type="project" value="TreeGrafter"/>
</dbReference>
<evidence type="ECO:0000256" key="14">
    <source>
        <dbReference type="ARBA" id="ARBA00023180"/>
    </source>
</evidence>
<feature type="transmembrane region" description="Helical" evidence="21">
    <location>
        <begin position="762"/>
        <end position="781"/>
    </location>
</feature>
<feature type="transmembrane region" description="Helical" evidence="21">
    <location>
        <begin position="833"/>
        <end position="852"/>
    </location>
</feature>
<dbReference type="PIRSF" id="PIRSF039050">
    <property type="entry name" value="Ade_cyc"/>
    <property type="match status" value="1"/>
</dbReference>
<dbReference type="GO" id="GO:0035556">
    <property type="term" value="P:intracellular signal transduction"/>
    <property type="evidence" value="ECO:0007669"/>
    <property type="project" value="InterPro"/>
</dbReference>
<evidence type="ECO:0000256" key="1">
    <source>
        <dbReference type="ARBA" id="ARBA00001593"/>
    </source>
</evidence>
<dbReference type="InterPro" id="IPR029787">
    <property type="entry name" value="Nucleotide_cyclase"/>
</dbReference>
<keyword evidence="15 16" id="KW-0456">Lyase</keyword>
<dbReference type="PANTHER" id="PTHR45627">
    <property type="entry name" value="ADENYLATE CYCLASE TYPE 1"/>
    <property type="match status" value="1"/>
</dbReference>
<dbReference type="SMART" id="SM00044">
    <property type="entry name" value="CYCc"/>
    <property type="match status" value="2"/>
</dbReference>